<evidence type="ECO:0000313" key="8">
    <source>
        <dbReference type="Proteomes" id="UP000177309"/>
    </source>
</evidence>
<dbReference type="Pfam" id="PF14691">
    <property type="entry name" value="Fer4_20"/>
    <property type="match status" value="1"/>
</dbReference>
<dbReference type="InterPro" id="IPR009051">
    <property type="entry name" value="Helical_ferredxn"/>
</dbReference>
<dbReference type="Gene3D" id="1.10.1060.10">
    <property type="entry name" value="Alpha-helical ferredoxin"/>
    <property type="match status" value="1"/>
</dbReference>
<evidence type="ECO:0000256" key="4">
    <source>
        <dbReference type="ARBA" id="ARBA00029440"/>
    </source>
</evidence>
<feature type="domain" description="Dihydroprymidine dehydrogenase" evidence="6">
    <location>
        <begin position="24"/>
        <end position="130"/>
    </location>
</feature>
<dbReference type="SUPFAM" id="SSF46548">
    <property type="entry name" value="alpha-helical ferredoxin"/>
    <property type="match status" value="1"/>
</dbReference>
<feature type="domain" description="FAD/NAD(P)-binding" evidence="5">
    <location>
        <begin position="144"/>
        <end position="453"/>
    </location>
</feature>
<dbReference type="InterPro" id="IPR036188">
    <property type="entry name" value="FAD/NAD-bd_sf"/>
</dbReference>
<dbReference type="InterPro" id="IPR028261">
    <property type="entry name" value="DPD_II"/>
</dbReference>
<dbReference type="Gene3D" id="3.50.50.60">
    <property type="entry name" value="FAD/NAD(P)-binding domain"/>
    <property type="match status" value="1"/>
</dbReference>
<name>A0A1F4TLT8_UNCSA</name>
<dbReference type="PANTHER" id="PTHR43100:SF1">
    <property type="entry name" value="GLUTAMATE SYNTHASE [NADPH] SMALL CHAIN"/>
    <property type="match status" value="1"/>
</dbReference>
<dbReference type="GO" id="GO:0016639">
    <property type="term" value="F:oxidoreductase activity, acting on the CH-NH2 group of donors, NAD or NADP as acceptor"/>
    <property type="evidence" value="ECO:0007669"/>
    <property type="project" value="InterPro"/>
</dbReference>
<dbReference type="NCBIfam" id="TIGR01317">
    <property type="entry name" value="GOGAT_sm_gam"/>
    <property type="match status" value="1"/>
</dbReference>
<evidence type="ECO:0000256" key="3">
    <source>
        <dbReference type="ARBA" id="ARBA00023164"/>
    </source>
</evidence>
<dbReference type="GO" id="GO:0051536">
    <property type="term" value="F:iron-sulfur cluster binding"/>
    <property type="evidence" value="ECO:0007669"/>
    <property type="project" value="InterPro"/>
</dbReference>
<evidence type="ECO:0000313" key="7">
    <source>
        <dbReference type="EMBL" id="OGC33480.1"/>
    </source>
</evidence>
<dbReference type="InterPro" id="IPR006005">
    <property type="entry name" value="Glut_synth_ssu1"/>
</dbReference>
<dbReference type="InterPro" id="IPR051394">
    <property type="entry name" value="Glutamate_Synthase"/>
</dbReference>
<dbReference type="GO" id="GO:0006537">
    <property type="term" value="P:glutamate biosynthetic process"/>
    <property type="evidence" value="ECO:0007669"/>
    <property type="project" value="UniProtKB-KW"/>
</dbReference>
<reference evidence="7 8" key="1">
    <citation type="journal article" date="2016" name="Nat. Commun.">
        <title>Thousands of microbial genomes shed light on interconnected biogeochemical processes in an aquifer system.</title>
        <authorList>
            <person name="Anantharaman K."/>
            <person name="Brown C.T."/>
            <person name="Hug L.A."/>
            <person name="Sharon I."/>
            <person name="Castelle C.J."/>
            <person name="Probst A.J."/>
            <person name="Thomas B.C."/>
            <person name="Singh A."/>
            <person name="Wilkins M.J."/>
            <person name="Karaoz U."/>
            <person name="Brodie E.L."/>
            <person name="Williams K.H."/>
            <person name="Hubbard S.S."/>
            <person name="Banfield J.F."/>
        </authorList>
    </citation>
    <scope>NUCLEOTIDE SEQUENCE [LARGE SCALE GENOMIC DNA]</scope>
</reference>
<accession>A0A1F4TLT8</accession>
<evidence type="ECO:0000259" key="6">
    <source>
        <dbReference type="Pfam" id="PF14691"/>
    </source>
</evidence>
<dbReference type="PRINTS" id="PR00419">
    <property type="entry name" value="ADXRDTASE"/>
</dbReference>
<keyword evidence="2" id="KW-0560">Oxidoreductase</keyword>
<evidence type="ECO:0000256" key="2">
    <source>
        <dbReference type="ARBA" id="ARBA00023002"/>
    </source>
</evidence>
<dbReference type="InterPro" id="IPR023753">
    <property type="entry name" value="FAD/NAD-binding_dom"/>
</dbReference>
<protein>
    <submittedName>
        <fullName evidence="7">Glutamate synthase</fullName>
    </submittedName>
</protein>
<comment type="pathway">
    <text evidence="4">Amino-acid biosynthesis.</text>
</comment>
<keyword evidence="1" id="KW-0028">Amino-acid biosynthesis</keyword>
<dbReference type="Proteomes" id="UP000177309">
    <property type="component" value="Unassembled WGS sequence"/>
</dbReference>
<proteinExistence type="predicted"/>
<organism evidence="7 8">
    <name type="scientific">candidate division WOR-1 bacterium RIFOXYC2_FULL_41_25</name>
    <dbReference type="NCBI Taxonomy" id="1802586"/>
    <lineage>
        <taxon>Bacteria</taxon>
        <taxon>Bacillati</taxon>
        <taxon>Saganbacteria</taxon>
    </lineage>
</organism>
<dbReference type="AlphaFoldDB" id="A0A1F4TLT8"/>
<sequence length="470" mass="52165">MGNPKGFLKIKRQSSEYRPVCERVKDYGQVFSLRSERESREQSSRCMDCGVPFCHWACPLGNYIPEWNDAVHNQQWEKACALLEASNILPEVTGRVCPALCEHACVLGVNDDPVTIRENELAIVEQAFKEGLIKPQPPKQRTGKKVAVVGSGPAGLSCAVNLNRAGHEVTVFERDQKVGGIMRYGIPDFKLEKKVLDRRISVWEREGIIFKTGVDVGSDYPIAKLTKSFDAICLAGGSRVPRDLKIPGRNLKGLHFAMEYLTQSNRKVAGEKFVASPINAKGKKVVVIGGGDTGSDCVGTANRQGAACVIQVELLAKPPEERPKQQPWPTYPFLLKTTSSHEEGVDRKWAVLTKEFEGKNGQVKCLKCVQVKFADKKTIEIPDSEFCLEADLVFLAMGFVRPEHAGLLDQLKVDYDQRGNVKADNYQTSVNNVFAAGDIRRGQSLVVWAIYEGRQTAQAINRYLEGIKQK</sequence>
<keyword evidence="3" id="KW-0314">Glutamate biosynthesis</keyword>
<evidence type="ECO:0000259" key="5">
    <source>
        <dbReference type="Pfam" id="PF07992"/>
    </source>
</evidence>
<gene>
    <name evidence="7" type="ORF">A2462_06815</name>
</gene>
<dbReference type="Pfam" id="PF07992">
    <property type="entry name" value="Pyr_redox_2"/>
    <property type="match status" value="1"/>
</dbReference>
<dbReference type="PANTHER" id="PTHR43100">
    <property type="entry name" value="GLUTAMATE SYNTHASE [NADPH] SMALL CHAIN"/>
    <property type="match status" value="1"/>
</dbReference>
<dbReference type="SUPFAM" id="SSF51971">
    <property type="entry name" value="Nucleotide-binding domain"/>
    <property type="match status" value="2"/>
</dbReference>
<dbReference type="EMBL" id="MEUI01000034">
    <property type="protein sequence ID" value="OGC33480.1"/>
    <property type="molecule type" value="Genomic_DNA"/>
</dbReference>
<evidence type="ECO:0000256" key="1">
    <source>
        <dbReference type="ARBA" id="ARBA00022605"/>
    </source>
</evidence>
<comment type="caution">
    <text evidence="7">The sequence shown here is derived from an EMBL/GenBank/DDBJ whole genome shotgun (WGS) entry which is preliminary data.</text>
</comment>
<dbReference type="Gene3D" id="3.40.50.720">
    <property type="entry name" value="NAD(P)-binding Rossmann-like Domain"/>
    <property type="match status" value="1"/>
</dbReference>